<dbReference type="InterPro" id="IPR001461">
    <property type="entry name" value="Aspartic_peptidase_A1"/>
</dbReference>
<dbReference type="GO" id="GO:0006508">
    <property type="term" value="P:proteolysis"/>
    <property type="evidence" value="ECO:0007669"/>
    <property type="project" value="UniProtKB-KW"/>
</dbReference>
<feature type="compositionally biased region" description="Acidic residues" evidence="6">
    <location>
        <begin position="113"/>
        <end position="154"/>
    </location>
</feature>
<comment type="caution">
    <text evidence="9">The sequence shown here is derived from an EMBL/GenBank/DDBJ whole genome shotgun (WGS) entry which is preliminary data.</text>
</comment>
<keyword evidence="2 5" id="KW-0064">Aspartyl protease</keyword>
<comment type="similarity">
    <text evidence="1 5">Belongs to the peptidase A1 family.</text>
</comment>
<feature type="disulfide bond" evidence="4">
    <location>
        <begin position="344"/>
        <end position="381"/>
    </location>
</feature>
<feature type="active site" evidence="3">
    <location>
        <position position="309"/>
    </location>
</feature>
<accession>A0A1X2HLD9</accession>
<proteinExistence type="inferred from homology"/>
<name>A0A1X2HLD9_SYNRA</name>
<evidence type="ECO:0000256" key="1">
    <source>
        <dbReference type="ARBA" id="ARBA00007447"/>
    </source>
</evidence>
<sequence length="426" mass="46024">MKLSLSILASLLLAVYAIPTPGKHKVSLHRYNNNSTYSFLAAAKEKQIGYQHGSGYYGAITIGNPPQSFNVVFDTGSADIWVVSSQCTTVDICLDHEQYTPSNSNSYKALGGDEVDPSHEDDENEDEDEDTEAEGDGDGDGDGDEKEDDDDDEERQQLEEVKASKVTGNIIDVWYGTGHITAQLGRDTLSVAGLSINDQVVGDATNLSPEFIGTPFDGIFGLGLSGLSSSPPNPPPFYNMVEQGVVDEAVFAFYTQQDSGEIDFGGIDTTRFTGDIHYTNVIDSRYWMIKLDDFQFGGNTFGPRNAIVDSGTTLIVTSDEDATAIHHTIPGALNNGDSTWSIPCEHVDKLGPLILTVDGKQLAVSSQNYILRPVSETSSMCLSGISGQNLGADNTWILGDAFMKQFYTVFDVGNNRVGFADAKQDV</sequence>
<protein>
    <submittedName>
        <fullName evidence="9">Aspartic peptidase domain-containing protein</fullName>
    </submittedName>
</protein>
<feature type="chain" id="PRO_5013095166" evidence="7">
    <location>
        <begin position="18"/>
        <end position="426"/>
    </location>
</feature>
<keyword evidence="4" id="KW-1015">Disulfide bond</keyword>
<keyword evidence="5" id="KW-0645">Protease</keyword>
<dbReference type="InParanoid" id="A0A1X2HLD9"/>
<keyword evidence="7" id="KW-0732">Signal</keyword>
<feature type="region of interest" description="Disordered" evidence="6">
    <location>
        <begin position="103"/>
        <end position="162"/>
    </location>
</feature>
<evidence type="ECO:0000313" key="9">
    <source>
        <dbReference type="EMBL" id="ORZ00169.1"/>
    </source>
</evidence>
<feature type="active site" evidence="3">
    <location>
        <position position="74"/>
    </location>
</feature>
<dbReference type="STRING" id="13706.A0A1X2HLD9"/>
<organism evidence="9 10">
    <name type="scientific">Syncephalastrum racemosum</name>
    <name type="common">Filamentous fungus</name>
    <dbReference type="NCBI Taxonomy" id="13706"/>
    <lineage>
        <taxon>Eukaryota</taxon>
        <taxon>Fungi</taxon>
        <taxon>Fungi incertae sedis</taxon>
        <taxon>Mucoromycota</taxon>
        <taxon>Mucoromycotina</taxon>
        <taxon>Mucoromycetes</taxon>
        <taxon>Mucorales</taxon>
        <taxon>Syncephalastraceae</taxon>
        <taxon>Syncephalastrum</taxon>
    </lineage>
</organism>
<feature type="signal peptide" evidence="7">
    <location>
        <begin position="1"/>
        <end position="17"/>
    </location>
</feature>
<dbReference type="AlphaFoldDB" id="A0A1X2HLD9"/>
<dbReference type="Gene3D" id="2.40.70.10">
    <property type="entry name" value="Acid Proteases"/>
    <property type="match status" value="2"/>
</dbReference>
<keyword evidence="10" id="KW-1185">Reference proteome</keyword>
<dbReference type="InterPro" id="IPR021109">
    <property type="entry name" value="Peptidase_aspartic_dom_sf"/>
</dbReference>
<evidence type="ECO:0000256" key="5">
    <source>
        <dbReference type="RuleBase" id="RU000454"/>
    </source>
</evidence>
<evidence type="ECO:0000256" key="6">
    <source>
        <dbReference type="SAM" id="MobiDB-lite"/>
    </source>
</evidence>
<dbReference type="OMA" id="MGFWTID"/>
<evidence type="ECO:0000259" key="8">
    <source>
        <dbReference type="PROSITE" id="PS51767"/>
    </source>
</evidence>
<dbReference type="PANTHER" id="PTHR47966:SF51">
    <property type="entry name" value="BETA-SITE APP-CLEAVING ENZYME, ISOFORM A-RELATED"/>
    <property type="match status" value="1"/>
</dbReference>
<reference evidence="9 10" key="1">
    <citation type="submission" date="2016-07" db="EMBL/GenBank/DDBJ databases">
        <title>Pervasive Adenine N6-methylation of Active Genes in Fungi.</title>
        <authorList>
            <consortium name="DOE Joint Genome Institute"/>
            <person name="Mondo S.J."/>
            <person name="Dannebaum R.O."/>
            <person name="Kuo R.C."/>
            <person name="Labutti K."/>
            <person name="Haridas S."/>
            <person name="Kuo A."/>
            <person name="Salamov A."/>
            <person name="Ahrendt S.R."/>
            <person name="Lipzen A."/>
            <person name="Sullivan W."/>
            <person name="Andreopoulos W.B."/>
            <person name="Clum A."/>
            <person name="Lindquist E."/>
            <person name="Daum C."/>
            <person name="Ramamoorthy G.K."/>
            <person name="Gryganskyi A."/>
            <person name="Culley D."/>
            <person name="Magnuson J.K."/>
            <person name="James T.Y."/>
            <person name="O'Malley M.A."/>
            <person name="Stajich J.E."/>
            <person name="Spatafora J.W."/>
            <person name="Visel A."/>
            <person name="Grigoriev I.V."/>
        </authorList>
    </citation>
    <scope>NUCLEOTIDE SEQUENCE [LARGE SCALE GENOMIC DNA]</scope>
    <source>
        <strain evidence="9 10">NRRL 2496</strain>
    </source>
</reference>
<evidence type="ECO:0000256" key="4">
    <source>
        <dbReference type="PIRSR" id="PIRSR601461-2"/>
    </source>
</evidence>
<dbReference type="PRINTS" id="PR00792">
    <property type="entry name" value="PEPSIN"/>
</dbReference>
<evidence type="ECO:0000256" key="7">
    <source>
        <dbReference type="SAM" id="SignalP"/>
    </source>
</evidence>
<dbReference type="InterPro" id="IPR033121">
    <property type="entry name" value="PEPTIDASE_A1"/>
</dbReference>
<evidence type="ECO:0000313" key="10">
    <source>
        <dbReference type="Proteomes" id="UP000242180"/>
    </source>
</evidence>
<dbReference type="OrthoDB" id="15189at2759"/>
<dbReference type="SUPFAM" id="SSF50630">
    <property type="entry name" value="Acid proteases"/>
    <property type="match status" value="1"/>
</dbReference>
<dbReference type="FunCoup" id="A0A1X2HLD9">
    <property type="interactions" value="53"/>
</dbReference>
<dbReference type="GO" id="GO:0004190">
    <property type="term" value="F:aspartic-type endopeptidase activity"/>
    <property type="evidence" value="ECO:0007669"/>
    <property type="project" value="UniProtKB-KW"/>
</dbReference>
<evidence type="ECO:0000256" key="2">
    <source>
        <dbReference type="ARBA" id="ARBA00022750"/>
    </source>
</evidence>
<feature type="domain" description="Peptidase A1" evidence="8">
    <location>
        <begin position="56"/>
        <end position="420"/>
    </location>
</feature>
<dbReference type="Pfam" id="PF00026">
    <property type="entry name" value="Asp"/>
    <property type="match status" value="2"/>
</dbReference>
<dbReference type="PROSITE" id="PS00141">
    <property type="entry name" value="ASP_PROTEASE"/>
    <property type="match status" value="2"/>
</dbReference>
<dbReference type="Proteomes" id="UP000242180">
    <property type="component" value="Unassembled WGS sequence"/>
</dbReference>
<keyword evidence="5" id="KW-0378">Hydrolase</keyword>
<dbReference type="PROSITE" id="PS51767">
    <property type="entry name" value="PEPTIDASE_A1"/>
    <property type="match status" value="1"/>
</dbReference>
<dbReference type="InterPro" id="IPR001969">
    <property type="entry name" value="Aspartic_peptidase_AS"/>
</dbReference>
<gene>
    <name evidence="9" type="ORF">BCR43DRAFT_484784</name>
</gene>
<dbReference type="PANTHER" id="PTHR47966">
    <property type="entry name" value="BETA-SITE APP-CLEAVING ENZYME, ISOFORM A-RELATED"/>
    <property type="match status" value="1"/>
</dbReference>
<evidence type="ECO:0000256" key="3">
    <source>
        <dbReference type="PIRSR" id="PIRSR601461-1"/>
    </source>
</evidence>
<dbReference type="EMBL" id="MCGN01000002">
    <property type="protein sequence ID" value="ORZ00169.1"/>
    <property type="molecule type" value="Genomic_DNA"/>
</dbReference>